<organism evidence="4 5">
    <name type="scientific">Paludisphaera borealis</name>
    <dbReference type="NCBI Taxonomy" id="1387353"/>
    <lineage>
        <taxon>Bacteria</taxon>
        <taxon>Pseudomonadati</taxon>
        <taxon>Planctomycetota</taxon>
        <taxon>Planctomycetia</taxon>
        <taxon>Isosphaerales</taxon>
        <taxon>Isosphaeraceae</taxon>
        <taxon>Paludisphaera</taxon>
    </lineage>
</organism>
<gene>
    <name evidence="4" type="primary">nlpI</name>
    <name evidence="4" type="ORF">BSF38_02918</name>
</gene>
<evidence type="ECO:0000256" key="1">
    <source>
        <dbReference type="ARBA" id="ARBA00022737"/>
    </source>
</evidence>
<keyword evidence="1" id="KW-0677">Repeat</keyword>
<dbReference type="AlphaFoldDB" id="A0A1U7CR29"/>
<dbReference type="OrthoDB" id="9790037at2"/>
<dbReference type="Proteomes" id="UP000186309">
    <property type="component" value="Chromosome"/>
</dbReference>
<evidence type="ECO:0000256" key="3">
    <source>
        <dbReference type="PROSITE-ProRule" id="PRU00339"/>
    </source>
</evidence>
<dbReference type="PROSITE" id="PS50005">
    <property type="entry name" value="TPR"/>
    <property type="match status" value="1"/>
</dbReference>
<evidence type="ECO:0000313" key="5">
    <source>
        <dbReference type="Proteomes" id="UP000186309"/>
    </source>
</evidence>
<dbReference type="InterPro" id="IPR011990">
    <property type="entry name" value="TPR-like_helical_dom_sf"/>
</dbReference>
<accession>A0A1U7CR29</accession>
<reference evidence="5" key="1">
    <citation type="submission" date="2016-12" db="EMBL/GenBank/DDBJ databases">
        <title>Comparative genomics of four Isosphaeraceae planctomycetes: a common pool of plasmids and glycoside hydrolase genes.</title>
        <authorList>
            <person name="Ivanova A."/>
        </authorList>
    </citation>
    <scope>NUCLEOTIDE SEQUENCE [LARGE SCALE GENOMIC DNA]</scope>
    <source>
        <strain evidence="5">PX4</strain>
    </source>
</reference>
<evidence type="ECO:0000256" key="2">
    <source>
        <dbReference type="ARBA" id="ARBA00022803"/>
    </source>
</evidence>
<dbReference type="EMBL" id="CP019082">
    <property type="protein sequence ID" value="APW61404.1"/>
    <property type="molecule type" value="Genomic_DNA"/>
</dbReference>
<dbReference type="RefSeq" id="WP_076346729.1">
    <property type="nucleotide sequence ID" value="NZ_CP019082.1"/>
</dbReference>
<dbReference type="SMART" id="SM00028">
    <property type="entry name" value="TPR"/>
    <property type="match status" value="1"/>
</dbReference>
<dbReference type="STRING" id="1387353.BSF38_02918"/>
<dbReference type="KEGG" id="pbor:BSF38_02918"/>
<evidence type="ECO:0000313" key="4">
    <source>
        <dbReference type="EMBL" id="APW61404.1"/>
    </source>
</evidence>
<dbReference type="InterPro" id="IPR013105">
    <property type="entry name" value="TPR_2"/>
</dbReference>
<dbReference type="Gene3D" id="1.25.40.10">
    <property type="entry name" value="Tetratricopeptide repeat domain"/>
    <property type="match status" value="1"/>
</dbReference>
<keyword evidence="5" id="KW-1185">Reference proteome</keyword>
<keyword evidence="4" id="KW-0449">Lipoprotein</keyword>
<sequence length="243" mass="26750">MRRTAARRGIDRPNQPTINVKVRARWTIPLTAGLAITLAACGGPSTPPEPDSPAAYNNRGNVWLGKKEYEKANGDFNEAIRLDPGSVWPRLGKALVGLSTGREEAVADARLAIEAAGWKDENSIYATIVGHLGARRVKKDDVAKEVLDEADRKADKSHWPYPVVKYLRREIDEKALLALATDDDKMTEARCYLGIDQMLSGRPAEARENFLWVKEHGTPGYVEVPLAVAELDRLETEKPAGGK</sequence>
<keyword evidence="2 3" id="KW-0802">TPR repeat</keyword>
<dbReference type="Pfam" id="PF07719">
    <property type="entry name" value="TPR_2"/>
    <property type="match status" value="1"/>
</dbReference>
<protein>
    <submittedName>
        <fullName evidence="4">Lipoprotein NlpI</fullName>
    </submittedName>
</protein>
<proteinExistence type="predicted"/>
<dbReference type="InterPro" id="IPR019734">
    <property type="entry name" value="TPR_rpt"/>
</dbReference>
<feature type="repeat" description="TPR" evidence="3">
    <location>
        <begin position="53"/>
        <end position="86"/>
    </location>
</feature>
<name>A0A1U7CR29_9BACT</name>
<dbReference type="SUPFAM" id="SSF48452">
    <property type="entry name" value="TPR-like"/>
    <property type="match status" value="1"/>
</dbReference>